<dbReference type="RefSeq" id="XP_017033218.1">
    <property type="nucleotide sequence ID" value="XM_017177729.3"/>
</dbReference>
<evidence type="ECO:0000256" key="2">
    <source>
        <dbReference type="ARBA" id="ARBA00006840"/>
    </source>
</evidence>
<dbReference type="Pfam" id="PF00335">
    <property type="entry name" value="Tetraspanin"/>
    <property type="match status" value="1"/>
</dbReference>
<feature type="transmembrane region" description="Helical" evidence="7">
    <location>
        <begin position="195"/>
        <end position="215"/>
    </location>
</feature>
<feature type="transmembrane region" description="Helical" evidence="7">
    <location>
        <begin position="52"/>
        <end position="73"/>
    </location>
</feature>
<keyword evidence="9" id="KW-1185">Reference proteome</keyword>
<keyword evidence="6" id="KW-1015">Disulfide bond</keyword>
<feature type="region of interest" description="Disordered" evidence="8">
    <location>
        <begin position="226"/>
        <end position="245"/>
    </location>
</feature>
<dbReference type="GeneID" id="108082386"/>
<comment type="subcellular location">
    <subcellularLocation>
        <location evidence="1 7">Membrane</location>
        <topology evidence="1 7">Multi-pass membrane protein</topology>
    </subcellularLocation>
</comment>
<feature type="disulfide bond" evidence="6">
    <location>
        <begin position="144"/>
        <end position="163"/>
    </location>
</feature>
<evidence type="ECO:0000256" key="8">
    <source>
        <dbReference type="SAM" id="MobiDB-lite"/>
    </source>
</evidence>
<reference evidence="10" key="2">
    <citation type="submission" date="2025-08" db="UniProtKB">
        <authorList>
            <consortium name="RefSeq"/>
        </authorList>
    </citation>
    <scope>IDENTIFICATION</scope>
    <source>
        <strain evidence="10">14028-0561.14</strain>
        <tissue evidence="10">Whole fly</tissue>
    </source>
</reference>
<dbReference type="InterPro" id="IPR018499">
    <property type="entry name" value="Tetraspanin/Peripherin"/>
</dbReference>
<evidence type="ECO:0000256" key="4">
    <source>
        <dbReference type="ARBA" id="ARBA00022989"/>
    </source>
</evidence>
<reference evidence="9" key="1">
    <citation type="submission" date="2025-05" db="UniProtKB">
        <authorList>
            <consortium name="RefSeq"/>
        </authorList>
    </citation>
    <scope>NUCLEOTIDE SEQUENCE [LARGE SCALE GENOMIC DNA]</scope>
    <source>
        <strain evidence="9">14028-0561.14</strain>
    </source>
</reference>
<keyword evidence="3 7" id="KW-0812">Transmembrane</keyword>
<dbReference type="GO" id="GO:0005886">
    <property type="term" value="C:plasma membrane"/>
    <property type="evidence" value="ECO:0007669"/>
    <property type="project" value="TreeGrafter"/>
</dbReference>
<evidence type="ECO:0000256" key="5">
    <source>
        <dbReference type="ARBA" id="ARBA00023136"/>
    </source>
</evidence>
<evidence type="ECO:0000256" key="6">
    <source>
        <dbReference type="PIRSR" id="PIRSR002419-1"/>
    </source>
</evidence>
<dbReference type="AlphaFoldDB" id="A0A6P4JF52"/>
<keyword evidence="4 7" id="KW-1133">Transmembrane helix</keyword>
<accession>A0A6P4JF52</accession>
<organism evidence="9 10">
    <name type="scientific">Drosophila kikkawai</name>
    <name type="common">Fruit fly</name>
    <dbReference type="NCBI Taxonomy" id="30033"/>
    <lineage>
        <taxon>Eukaryota</taxon>
        <taxon>Metazoa</taxon>
        <taxon>Ecdysozoa</taxon>
        <taxon>Arthropoda</taxon>
        <taxon>Hexapoda</taxon>
        <taxon>Insecta</taxon>
        <taxon>Pterygota</taxon>
        <taxon>Neoptera</taxon>
        <taxon>Endopterygota</taxon>
        <taxon>Diptera</taxon>
        <taxon>Brachycera</taxon>
        <taxon>Muscomorpha</taxon>
        <taxon>Ephydroidea</taxon>
        <taxon>Drosophilidae</taxon>
        <taxon>Drosophila</taxon>
        <taxon>Sophophora</taxon>
    </lineage>
</organism>
<sequence length="245" mass="26732">MDIGTSLVKYILFIFNIIVSVIGISVIVYGVIIMKSIELIKVNGEVGFPPSGLLPIVLIFMGSIVLFISFLGCCGAISESICMTMSYAVFMLILLTLQLTLIVLRFTNKDNFDLAMGDVIEKAWEVDRGRGGVFDPIQKSLHCCGHYSAADYLMSAQTLPESCCDGACMNPLNIFGGCRAKFVDTMSVNTDRTKYVVIGLIGVEFIGFIFACCLAKNVRNNRAKSWAENEAESGSESGTELRNLP</sequence>
<dbReference type="InterPro" id="IPR008952">
    <property type="entry name" value="Tetraspanin_EC2_sf"/>
</dbReference>
<dbReference type="Proteomes" id="UP001652661">
    <property type="component" value="Chromosome 2R"/>
</dbReference>
<dbReference type="OrthoDB" id="71600at2759"/>
<dbReference type="SUPFAM" id="SSF48652">
    <property type="entry name" value="Tetraspanin"/>
    <property type="match status" value="1"/>
</dbReference>
<feature type="disulfide bond" evidence="6">
    <location>
        <begin position="143"/>
        <end position="178"/>
    </location>
</feature>
<feature type="transmembrane region" description="Helical" evidence="7">
    <location>
        <begin position="85"/>
        <end position="106"/>
    </location>
</feature>
<evidence type="ECO:0000256" key="3">
    <source>
        <dbReference type="ARBA" id="ARBA00022692"/>
    </source>
</evidence>
<dbReference type="Gene3D" id="1.10.1450.10">
    <property type="entry name" value="Tetraspanin"/>
    <property type="match status" value="1"/>
</dbReference>
<comment type="similarity">
    <text evidence="2 7">Belongs to the tetraspanin (TM4SF) family.</text>
</comment>
<dbReference type="PANTHER" id="PTHR19282">
    <property type="entry name" value="TETRASPANIN"/>
    <property type="match status" value="1"/>
</dbReference>
<gene>
    <name evidence="10" type="primary">LOC108082386</name>
</gene>
<evidence type="ECO:0000313" key="10">
    <source>
        <dbReference type="RefSeq" id="XP_017033218.1"/>
    </source>
</evidence>
<dbReference type="PRINTS" id="PR00259">
    <property type="entry name" value="TMFOUR"/>
</dbReference>
<name>A0A6P4JF52_DROKI</name>
<feature type="transmembrane region" description="Helical" evidence="7">
    <location>
        <begin position="7"/>
        <end position="32"/>
    </location>
</feature>
<dbReference type="PIRSF" id="PIRSF002419">
    <property type="entry name" value="Tetraspanin"/>
    <property type="match status" value="1"/>
</dbReference>
<dbReference type="OMA" id="QANLECC"/>
<evidence type="ECO:0000256" key="7">
    <source>
        <dbReference type="RuleBase" id="RU361218"/>
    </source>
</evidence>
<keyword evidence="5 7" id="KW-0472">Membrane</keyword>
<dbReference type="CDD" id="cd03127">
    <property type="entry name" value="tetraspanin_LEL"/>
    <property type="match status" value="1"/>
</dbReference>
<dbReference type="PANTHER" id="PTHR19282:SF521">
    <property type="entry name" value="IP01817P-RELATED"/>
    <property type="match status" value="1"/>
</dbReference>
<feature type="compositionally biased region" description="Low complexity" evidence="8">
    <location>
        <begin position="226"/>
        <end position="238"/>
    </location>
</feature>
<evidence type="ECO:0000256" key="1">
    <source>
        <dbReference type="ARBA" id="ARBA00004141"/>
    </source>
</evidence>
<evidence type="ECO:0000313" key="9">
    <source>
        <dbReference type="Proteomes" id="UP001652661"/>
    </source>
</evidence>
<dbReference type="InterPro" id="IPR000301">
    <property type="entry name" value="Tetraspanin_animals"/>
</dbReference>
<protein>
    <recommendedName>
        <fullName evidence="7">Tetraspanin</fullName>
    </recommendedName>
</protein>
<proteinExistence type="inferred from homology"/>